<dbReference type="PANTHER" id="PTHR35889:SF3">
    <property type="entry name" value="F-BOX DOMAIN-CONTAINING PROTEIN"/>
    <property type="match status" value="1"/>
</dbReference>
<feature type="domain" description="Cytochrome c" evidence="5">
    <location>
        <begin position="288"/>
        <end position="380"/>
    </location>
</feature>
<dbReference type="SUPFAM" id="SSF46626">
    <property type="entry name" value="Cytochrome c"/>
    <property type="match status" value="1"/>
</dbReference>
<evidence type="ECO:0000256" key="3">
    <source>
        <dbReference type="ARBA" id="ARBA00023004"/>
    </source>
</evidence>
<keyword evidence="1 4" id="KW-0349">Heme</keyword>
<dbReference type="InterPro" id="IPR036909">
    <property type="entry name" value="Cyt_c-like_dom_sf"/>
</dbReference>
<evidence type="ECO:0000313" key="6">
    <source>
        <dbReference type="EMBL" id="MBA2116398.1"/>
    </source>
</evidence>
<evidence type="ECO:0000259" key="5">
    <source>
        <dbReference type="PROSITE" id="PS51007"/>
    </source>
</evidence>
<proteinExistence type="predicted"/>
<keyword evidence="2 4" id="KW-0479">Metal-binding</keyword>
<evidence type="ECO:0000256" key="2">
    <source>
        <dbReference type="ARBA" id="ARBA00022723"/>
    </source>
</evidence>
<reference evidence="6 7" key="1">
    <citation type="submission" date="2020-05" db="EMBL/GenBank/DDBJ databases">
        <title>Bremerella alba sp. nov., a novel planctomycete isolated from the surface of the macroalga Fucus spiralis.</title>
        <authorList>
            <person name="Godinho O."/>
            <person name="Botelho R."/>
            <person name="Albuquerque L."/>
            <person name="Wiegand S."/>
            <person name="Da Costa M.S."/>
            <person name="Lobo-Da-Cunha A."/>
            <person name="Jogler C."/>
            <person name="Lage O.M."/>
        </authorList>
    </citation>
    <scope>NUCLEOTIDE SEQUENCE [LARGE SCALE GENOMIC DNA]</scope>
    <source>
        <strain evidence="6 7">FF15</strain>
    </source>
</reference>
<evidence type="ECO:0000313" key="7">
    <source>
        <dbReference type="Proteomes" id="UP000551616"/>
    </source>
</evidence>
<organism evidence="6 7">
    <name type="scientific">Bremerella alba</name>
    <dbReference type="NCBI Taxonomy" id="980252"/>
    <lineage>
        <taxon>Bacteria</taxon>
        <taxon>Pseudomonadati</taxon>
        <taxon>Planctomycetota</taxon>
        <taxon>Planctomycetia</taxon>
        <taxon>Pirellulales</taxon>
        <taxon>Pirellulaceae</taxon>
        <taxon>Bremerella</taxon>
    </lineage>
</organism>
<dbReference type="GO" id="GO:0009055">
    <property type="term" value="F:electron transfer activity"/>
    <property type="evidence" value="ECO:0007669"/>
    <property type="project" value="InterPro"/>
</dbReference>
<gene>
    <name evidence="6" type="ORF">HOV93_35870</name>
</gene>
<dbReference type="Pfam" id="PF07635">
    <property type="entry name" value="PSCyt1"/>
    <property type="match status" value="1"/>
</dbReference>
<dbReference type="InterPro" id="IPR009056">
    <property type="entry name" value="Cyt_c-like_dom"/>
</dbReference>
<dbReference type="InterPro" id="IPR011429">
    <property type="entry name" value="Cyt_c_Planctomycete-type"/>
</dbReference>
<keyword evidence="7" id="KW-1185">Reference proteome</keyword>
<name>A0A7V8V7N7_9BACT</name>
<keyword evidence="3 4" id="KW-0408">Iron</keyword>
<dbReference type="EMBL" id="JABRWO010000010">
    <property type="protein sequence ID" value="MBA2116398.1"/>
    <property type="molecule type" value="Genomic_DNA"/>
</dbReference>
<dbReference type="AlphaFoldDB" id="A0A7V8V7N7"/>
<dbReference type="Proteomes" id="UP000551616">
    <property type="component" value="Unassembled WGS sequence"/>
</dbReference>
<dbReference type="PANTHER" id="PTHR35889">
    <property type="entry name" value="CYCLOINULO-OLIGOSACCHARIDE FRUCTANOTRANSFERASE-RELATED"/>
    <property type="match status" value="1"/>
</dbReference>
<sequence>MAFSSDASLFNLTTVVLQGRTLTRFPSFTTTAIVVLLSGLFISSIHAAPNEEQRMQLRALKLDIRKTSNFLKQGLIAESVQLVRDIQSRMEKLGTAGDAEVTQELQNLAESLAVSHGHLELEGYTLKPLTASAMAAAPAMMANEPGLPGTPAPEAAPLPTTFPTANISFTKHVTPILIARCGNCHVTGSRGGFNANTFEALMRGPAAGTVIFPGDDIGSRLIETIESGDMPRGGGSVRPPELTALKTWIKEGAKYDGLDPKAPINQAGASANPAAMMQLEVSAATGNEQVSFGLDVAGVLANRCVSCHSGNNPPGGLGMDSFARFIRGGDSGAPFVPGKPEDSMVVRLIKATGNGRMPRNGPPLTGEQITKIETWIREGGKFDGDSPNDNSMQRTNQIALAKKATHEQLAAMRAESSKQMWDLGMPNVQSAKVDSPNFLAYGTMGEATLQEHVAEADKAADKVRTILKIPASAPLVKGKMTLYLFQKRYDYAEFGNMIERRDLPADWKGHYRYNVTDAYGSIQVPTEDEYDLNVLLGQIIASNHVASQGNGTVPEWFAEGVGRVVASRMSKKDPRVVAWDNQIESALGSMSKPDDFVMNRLSPEQASVVSYAFLKAIMGRGNSYDAMMNSLRNGANFDQAFQSAFNMTPSQLAAAWVASGAR</sequence>
<protein>
    <recommendedName>
        <fullName evidence="5">Cytochrome c domain-containing protein</fullName>
    </recommendedName>
</protein>
<comment type="caution">
    <text evidence="6">The sequence shown here is derived from an EMBL/GenBank/DDBJ whole genome shotgun (WGS) entry which is preliminary data.</text>
</comment>
<accession>A0A7V8V7N7</accession>
<dbReference type="GO" id="GO:0020037">
    <property type="term" value="F:heme binding"/>
    <property type="evidence" value="ECO:0007669"/>
    <property type="project" value="InterPro"/>
</dbReference>
<dbReference type="PROSITE" id="PS51007">
    <property type="entry name" value="CYTC"/>
    <property type="match status" value="1"/>
</dbReference>
<evidence type="ECO:0000256" key="1">
    <source>
        <dbReference type="ARBA" id="ARBA00022617"/>
    </source>
</evidence>
<dbReference type="GO" id="GO:0046872">
    <property type="term" value="F:metal ion binding"/>
    <property type="evidence" value="ECO:0007669"/>
    <property type="project" value="UniProtKB-KW"/>
</dbReference>
<evidence type="ECO:0000256" key="4">
    <source>
        <dbReference type="PROSITE-ProRule" id="PRU00433"/>
    </source>
</evidence>